<protein>
    <submittedName>
        <fullName evidence="3">Uncharacterized protein</fullName>
    </submittedName>
</protein>
<keyword evidence="4" id="KW-1185">Reference proteome</keyword>
<evidence type="ECO:0000256" key="2">
    <source>
        <dbReference type="SAM" id="Phobius"/>
    </source>
</evidence>
<dbReference type="Proteomes" id="UP000245910">
    <property type="component" value="Chromosome I"/>
</dbReference>
<dbReference type="RefSeq" id="XP_025589662.1">
    <property type="nucleotide sequence ID" value="XM_025730548.2"/>
</dbReference>
<sequence length="459" mass="51286">MARVTPGAIEPTGQISGGMPLRRSPPDGIASGLRGAYEDGRIAPGPTDAKTRSRFLPFFFEICIIGSAFSMAQGLITSGTLPIVTSKMKLKLLSLRGARVGMERVGHTATTIATALLKSTQIVDPQKAKDPMIGQSEYVNHQKLLQRRVFKCLALLTAYPVCLLHQGLDNKRCVDIDRRCEEAALRLTEIHPITPQDLSQSSSQLSETSQSPMEKNVDIERTRFFEMFSLEMEMEFRTSCTKNDSPSLAAQRAITKIRMTLENLVDEGQLDSFRSPIIRENIDVMAISGRECLVYSYTDAVPRAFLWVLKIIAKVMLLAVPLFINVDWKSLAVSKRLYLCLLIGAVGASGLTILDEIDCMWKAFKKGMNTYAWSLGIAREIDELLNEPNDIIRMHWYNGVPNSSIREHSYNIGYDEVHRQVGRMESPYNECSPQVSQMNSPYEEVSTMLSFGKAKPADF</sequence>
<accession>A0A2L2T565</accession>
<dbReference type="EMBL" id="LN649229">
    <property type="protein sequence ID" value="CEI65944.1"/>
    <property type="molecule type" value="Genomic_DNA"/>
</dbReference>
<name>A0A2L2T565_9HYPO</name>
<reference evidence="4" key="1">
    <citation type="submission" date="2014-10" db="EMBL/GenBank/DDBJ databases">
        <authorList>
            <person name="King R."/>
        </authorList>
    </citation>
    <scope>NUCLEOTIDE SEQUENCE [LARGE SCALE GENOMIC DNA]</scope>
    <source>
        <strain evidence="4">A3/5</strain>
    </source>
</reference>
<organism evidence="3 4">
    <name type="scientific">Fusarium venenatum</name>
    <dbReference type="NCBI Taxonomy" id="56646"/>
    <lineage>
        <taxon>Eukaryota</taxon>
        <taxon>Fungi</taxon>
        <taxon>Dikarya</taxon>
        <taxon>Ascomycota</taxon>
        <taxon>Pezizomycotina</taxon>
        <taxon>Sordariomycetes</taxon>
        <taxon>Hypocreomycetidae</taxon>
        <taxon>Hypocreales</taxon>
        <taxon>Nectriaceae</taxon>
        <taxon>Fusarium</taxon>
    </lineage>
</organism>
<keyword evidence="2" id="KW-0812">Transmembrane</keyword>
<dbReference type="KEGG" id="fvn:FVRRES_02456"/>
<feature type="transmembrane region" description="Helical" evidence="2">
    <location>
        <begin position="58"/>
        <end position="84"/>
    </location>
</feature>
<evidence type="ECO:0000256" key="1">
    <source>
        <dbReference type="SAM" id="MobiDB-lite"/>
    </source>
</evidence>
<feature type="region of interest" description="Disordered" evidence="1">
    <location>
        <begin position="1"/>
        <end position="48"/>
    </location>
</feature>
<feature type="transmembrane region" description="Helical" evidence="2">
    <location>
        <begin position="336"/>
        <end position="354"/>
    </location>
</feature>
<dbReference type="GeneID" id="37254098"/>
<keyword evidence="2" id="KW-1133">Transmembrane helix</keyword>
<evidence type="ECO:0000313" key="4">
    <source>
        <dbReference type="Proteomes" id="UP000245910"/>
    </source>
</evidence>
<proteinExistence type="predicted"/>
<evidence type="ECO:0000313" key="3">
    <source>
        <dbReference type="EMBL" id="CEI65944.1"/>
    </source>
</evidence>
<keyword evidence="2" id="KW-0472">Membrane</keyword>
<feature type="transmembrane region" description="Helical" evidence="2">
    <location>
        <begin position="304"/>
        <end position="324"/>
    </location>
</feature>
<dbReference type="AlphaFoldDB" id="A0A2L2T565"/>